<dbReference type="GO" id="GO:0035869">
    <property type="term" value="C:ciliary transition zone"/>
    <property type="evidence" value="ECO:0007669"/>
    <property type="project" value="TreeGrafter"/>
</dbReference>
<dbReference type="PANTHER" id="PTHR20837">
    <property type="entry name" value="CENTROSOMAL PROTEIN-RELATED"/>
    <property type="match status" value="1"/>
</dbReference>
<dbReference type="GO" id="GO:1904491">
    <property type="term" value="P:protein localization to ciliary transition zone"/>
    <property type="evidence" value="ECO:0007669"/>
    <property type="project" value="TreeGrafter"/>
</dbReference>
<sequence length="1650" mass="186336">MTDNASRLEAMRQRMRASRSPEKRPGNENAPSQSNLPETSSADTPGPNSPSKLEAMRARRRQTMQAAKEGKSAQKVTIGVKKAQQNQQANDEALDELGDEMLMMTYRPARVFALGNTAPDKHVEQDHVDAQLFTPEAFTSWREMVGWDTERDREDMEAFKRRKERARKRHPFNVWKGRFNKNMFGTPWEEPPEYDSDDEAAQKSLLKEEGLFVAHGPEGVDNLIDQGRLYSRMKRDAEQAQAEQQERLTYQKLADEIDVDASGLSTIRDRKPGDTQETQERGPSLYEDFFHSDGNPRVAENPVIPGSHRPYTLDNDGVTKKYMEHLETTMQKTRTGVTTGVSGSGRRSELVVSLPRMSLYDHWEQNEEEKDHIEGGAVNFLTRRINALVSEAVMLRETIGDEVGVDANDDGIDDNEQLRTLYEDILETVSVRLAEEHELRRLSKDLYAKWKDLKSARKSQGFTSTPARLIARAVDSRGGIDADGGQQEGEVASGMKARLLAKQKKDAGVESKNMKEVLSQLKDTLPWLFKMLAKTEKFNVEETRRKRLESDDADDADYTDADMNQEDVIMRREQEAEKTKVDLLLEACNALLPKEGTDYILRLSNDEQYLRTDECSNVIEKNRRMRITKDLFYCQLLINDKVVGTTHAKPLEWPSYTVNFNKRFRCRLMRRPSSITVSIVKSRGLLRDQVVANCMVSVPGSTAEYDKSSTHSLAPTVGWYQFAQAKPYSSTSEGSSRLQGGIMVGCEWGLDRIEDDKKTGKGGEELEQMAPTLPERPLEQDGGRLQGLKTFEMEAKKVSADTDHESKPAEFARERDFLSILPKLTTVDPNDPRNANLFRLSDMLLPSEKSKDVFRTLERELQSSFKVPGTTTVYNNIYALEQPRRHQLLKLRQTKPMLFSSAIPLSEDVIKKDENYRSILAAERRKHSEDEDTEANASNQRKAVDKGKIRDFVRRVRDSRNMESRRRRKRQVHLSEVVQEGLLPEFVKFSFDIGAIADFFVPPRKRGLRPTVKNRLAVTALVRTCRLLITIIGARNVPTRTPAGSLAPGSPKKRRGSPTRRVRGARDDDDDDDDAAKNIVQTSVAIRFQENEDHTRPVVGAAPLWKQTLDVPFRPPMGDFSPARLQQVRDNVEVMLFDTVEIDGGGGGGYYEDENSVRVEKRFLGNLSIPFSTIYMEGKVEGTFRLNAPDVCLGYNRRGMAVVDPGSAQAYINDDNEDQNGAAVDSGGEQKGQGREGAPLLASGPTAAQLTKAAEEATYVKIMATLEPLLVAPPKDNFSSVSKEEKNLVSYAKTWVNRTQAISKETSKRVIEVLVPDMHGCKWMMTRYLRPLAPPPGCDTVQKAAHFVSMIPFLEDWQAFLGDYDMWCTSQQFIDILAGDWEEHATLLANYFMYLSNKFPDKMGADVYLVLGSGIPEGETVYVMRRDHLTQEVVMWNASTGVAYSSEDEKCPLIDVGCLCTMDNIWANTQKVGRPSEIAMDVNDKKSWRSFYSERYPAPQTPLPSIQEPQIGYSAPNHAFAEELQDELLENLKRDIRRWRRGATGFKGDASNRLRALLETLEEAKRGEQTLSHNEHLSRLEIATRGRDMYGLPLNMSYTDSTEVVAKVKATGVHLCKHPDVDFALAVRVFPYHSNVLSVWVYFAALTPKA</sequence>
<evidence type="ECO:0000259" key="3">
    <source>
        <dbReference type="Pfam" id="PF24652"/>
    </source>
</evidence>
<feature type="domain" description="CC2D2A N-terminal C2" evidence="2">
    <location>
        <begin position="597"/>
        <end position="751"/>
    </location>
</feature>
<dbReference type="EMBL" id="BLQM01000347">
    <property type="protein sequence ID" value="GMH84680.1"/>
    <property type="molecule type" value="Genomic_DNA"/>
</dbReference>
<dbReference type="PANTHER" id="PTHR20837:SF0">
    <property type="entry name" value="COILED-COIL AND C2 DOMAIN-CONTAINING PROTEIN 2A"/>
    <property type="match status" value="1"/>
</dbReference>
<evidence type="ECO:0000256" key="1">
    <source>
        <dbReference type="SAM" id="MobiDB-lite"/>
    </source>
</evidence>
<evidence type="ECO:0000259" key="4">
    <source>
        <dbReference type="Pfam" id="PF24656"/>
    </source>
</evidence>
<gene>
    <name evidence="5" type="ORF">TL16_g09995</name>
</gene>
<feature type="region of interest" description="Disordered" evidence="1">
    <location>
        <begin position="1210"/>
        <end position="1241"/>
    </location>
</feature>
<dbReference type="InterPro" id="IPR056288">
    <property type="entry name" value="CEP76_C"/>
</dbReference>
<feature type="region of interest" description="Disordered" evidence="1">
    <location>
        <begin position="922"/>
        <end position="944"/>
    </location>
</feature>
<feature type="domain" description="Centrosomal protein of 76 kDa C-terminal" evidence="3">
    <location>
        <begin position="1520"/>
        <end position="1645"/>
    </location>
</feature>
<accession>A0A9W7ENY2</accession>
<evidence type="ECO:0000259" key="2">
    <source>
        <dbReference type="Pfam" id="PF15625"/>
    </source>
</evidence>
<reference evidence="6" key="1">
    <citation type="journal article" date="2023" name="Commun. Biol.">
        <title>Genome analysis of Parmales, the sister group of diatoms, reveals the evolutionary specialization of diatoms from phago-mixotrophs to photoautotrophs.</title>
        <authorList>
            <person name="Ban H."/>
            <person name="Sato S."/>
            <person name="Yoshikawa S."/>
            <person name="Yamada K."/>
            <person name="Nakamura Y."/>
            <person name="Ichinomiya M."/>
            <person name="Sato N."/>
            <person name="Blanc-Mathieu R."/>
            <person name="Endo H."/>
            <person name="Kuwata A."/>
            <person name="Ogata H."/>
        </authorList>
    </citation>
    <scope>NUCLEOTIDE SEQUENCE [LARGE SCALE GENOMIC DNA]</scope>
</reference>
<dbReference type="Pfam" id="PF15625">
    <property type="entry name" value="CC2D2AN-C2"/>
    <property type="match status" value="1"/>
</dbReference>
<dbReference type="InterPro" id="IPR056290">
    <property type="entry name" value="CEPT76/DRC7_peptidase-like_dom"/>
</dbReference>
<feature type="region of interest" description="Disordered" evidence="1">
    <location>
        <begin position="1039"/>
        <end position="1075"/>
    </location>
</feature>
<evidence type="ECO:0000313" key="6">
    <source>
        <dbReference type="Proteomes" id="UP001162640"/>
    </source>
</evidence>
<dbReference type="Proteomes" id="UP001162640">
    <property type="component" value="Unassembled WGS sequence"/>
</dbReference>
<name>A0A9W7ENY2_9STRA</name>
<dbReference type="GO" id="GO:1905515">
    <property type="term" value="P:non-motile cilium assembly"/>
    <property type="evidence" value="ECO:0007669"/>
    <property type="project" value="TreeGrafter"/>
</dbReference>
<comment type="caution">
    <text evidence="5">The sequence shown here is derived from an EMBL/GenBank/DDBJ whole genome shotgun (WGS) entry which is preliminary data.</text>
</comment>
<protein>
    <recommendedName>
        <fullName evidence="7">C2 domain-containing protein</fullName>
    </recommendedName>
</protein>
<organism evidence="5 6">
    <name type="scientific">Triparma laevis f. inornata</name>
    <dbReference type="NCBI Taxonomy" id="1714386"/>
    <lineage>
        <taxon>Eukaryota</taxon>
        <taxon>Sar</taxon>
        <taxon>Stramenopiles</taxon>
        <taxon>Ochrophyta</taxon>
        <taxon>Bolidophyceae</taxon>
        <taxon>Parmales</taxon>
        <taxon>Triparmaceae</taxon>
        <taxon>Triparma</taxon>
    </lineage>
</organism>
<dbReference type="InterPro" id="IPR052434">
    <property type="entry name" value="Tectonic-like_complex_comp"/>
</dbReference>
<feature type="region of interest" description="Disordered" evidence="1">
    <location>
        <begin position="1"/>
        <end position="90"/>
    </location>
</feature>
<dbReference type="InterPro" id="IPR028928">
    <property type="entry name" value="CC2D2AN-C2"/>
</dbReference>
<dbReference type="Pfam" id="PF24656">
    <property type="entry name" value="CEPT76_peptidase"/>
    <property type="match status" value="1"/>
</dbReference>
<evidence type="ECO:0008006" key="7">
    <source>
        <dbReference type="Google" id="ProtNLM"/>
    </source>
</evidence>
<dbReference type="Pfam" id="PF24652">
    <property type="entry name" value="CEP76_C"/>
    <property type="match status" value="1"/>
</dbReference>
<feature type="domain" description="CEP76/DRC7 peptidase-like" evidence="4">
    <location>
        <begin position="1365"/>
        <end position="1491"/>
    </location>
</feature>
<proteinExistence type="predicted"/>
<evidence type="ECO:0000313" key="5">
    <source>
        <dbReference type="EMBL" id="GMH84680.1"/>
    </source>
</evidence>
<feature type="compositionally biased region" description="Basic residues" evidence="1">
    <location>
        <begin position="1051"/>
        <end position="1063"/>
    </location>
</feature>
<feature type="compositionally biased region" description="Polar residues" evidence="1">
    <location>
        <begin position="29"/>
        <end position="43"/>
    </location>
</feature>